<reference evidence="3" key="1">
    <citation type="journal article" date="2018" name="Nat. Plants">
        <title>Whole-genome landscape of Medicago truncatula symbiotic genes.</title>
        <authorList>
            <person name="Pecrix Y."/>
            <person name="Staton S.E."/>
            <person name="Sallet E."/>
            <person name="Lelandais-Briere C."/>
            <person name="Moreau S."/>
            <person name="Carrere S."/>
            <person name="Blein T."/>
            <person name="Jardinaud M.F."/>
            <person name="Latrasse D."/>
            <person name="Zouine M."/>
            <person name="Zahm M."/>
            <person name="Kreplak J."/>
            <person name="Mayjonade B."/>
            <person name="Satge C."/>
            <person name="Perez M."/>
            <person name="Cauet S."/>
            <person name="Marande W."/>
            <person name="Chantry-Darmon C."/>
            <person name="Lopez-Roques C."/>
            <person name="Bouchez O."/>
            <person name="Berard A."/>
            <person name="Debelle F."/>
            <person name="Munos S."/>
            <person name="Bendahmane A."/>
            <person name="Berges H."/>
            <person name="Niebel A."/>
            <person name="Buitink J."/>
            <person name="Frugier F."/>
            <person name="Benhamed M."/>
            <person name="Crespi M."/>
            <person name="Gouzy J."/>
            <person name="Gamas P."/>
        </authorList>
    </citation>
    <scope>NUCLEOTIDE SEQUENCE [LARGE SCALE GENOMIC DNA]</scope>
    <source>
        <strain evidence="3">cv. Jemalong A17</strain>
    </source>
</reference>
<dbReference type="PRINTS" id="PR00621">
    <property type="entry name" value="HISTONEH2B"/>
</dbReference>
<protein>
    <submittedName>
        <fullName evidence="2">Putative transcription factor Hap3/NF-YB family</fullName>
    </submittedName>
</protein>
<name>A0A396IG72_MEDTR</name>
<dbReference type="Gramene" id="rna26563">
    <property type="protein sequence ID" value="RHN63811.1"/>
    <property type="gene ID" value="gene26563"/>
</dbReference>
<dbReference type="GO" id="GO:0030527">
    <property type="term" value="F:structural constituent of chromatin"/>
    <property type="evidence" value="ECO:0007669"/>
    <property type="project" value="InterPro"/>
</dbReference>
<evidence type="ECO:0000256" key="1">
    <source>
        <dbReference type="ARBA" id="ARBA00006846"/>
    </source>
</evidence>
<accession>A0A396IG72</accession>
<dbReference type="InterPro" id="IPR009072">
    <property type="entry name" value="Histone-fold"/>
</dbReference>
<dbReference type="Proteomes" id="UP000265566">
    <property type="component" value="Chromosome 4"/>
</dbReference>
<sequence>MASKKGKNIILEVGSSSGTKRRTVEFKKHIYRVAKKVHPDLDITVESIEMMNDIMNDMLHKIVEEVAKNVAALNQKLLVERDLWVGVKELYPKYLARCANLHAYFRRNFYETHRVGDLMARHAIPDSEAIDERESQRLAKY</sequence>
<dbReference type="GO" id="GO:0003677">
    <property type="term" value="F:DNA binding"/>
    <property type="evidence" value="ECO:0007669"/>
    <property type="project" value="InterPro"/>
</dbReference>
<dbReference type="InterPro" id="IPR000558">
    <property type="entry name" value="Histone_H2B"/>
</dbReference>
<gene>
    <name evidence="2" type="ORF">MtrunA17_Chr4g0062361</name>
</gene>
<dbReference type="SUPFAM" id="SSF47113">
    <property type="entry name" value="Histone-fold"/>
    <property type="match status" value="1"/>
</dbReference>
<dbReference type="GO" id="GO:0046982">
    <property type="term" value="F:protein heterodimerization activity"/>
    <property type="evidence" value="ECO:0007669"/>
    <property type="project" value="InterPro"/>
</dbReference>
<evidence type="ECO:0000313" key="2">
    <source>
        <dbReference type="EMBL" id="RHN63811.1"/>
    </source>
</evidence>
<evidence type="ECO:0000313" key="3">
    <source>
        <dbReference type="Proteomes" id="UP000265566"/>
    </source>
</evidence>
<comment type="caution">
    <text evidence="2">The sequence shown here is derived from an EMBL/GenBank/DDBJ whole genome shotgun (WGS) entry which is preliminary data.</text>
</comment>
<dbReference type="AlphaFoldDB" id="A0A396IG72"/>
<dbReference type="EMBL" id="PSQE01000004">
    <property type="protein sequence ID" value="RHN63811.1"/>
    <property type="molecule type" value="Genomic_DNA"/>
</dbReference>
<dbReference type="Gene3D" id="1.10.20.10">
    <property type="entry name" value="Histone, subunit A"/>
    <property type="match status" value="1"/>
</dbReference>
<dbReference type="GO" id="GO:0000786">
    <property type="term" value="C:nucleosome"/>
    <property type="evidence" value="ECO:0007669"/>
    <property type="project" value="InterPro"/>
</dbReference>
<comment type="similarity">
    <text evidence="1">Belongs to the histone H2B family.</text>
</comment>
<dbReference type="PANTHER" id="PTHR23428">
    <property type="entry name" value="HISTONE H2B"/>
    <property type="match status" value="1"/>
</dbReference>
<proteinExistence type="inferred from homology"/>
<organism evidence="2 3">
    <name type="scientific">Medicago truncatula</name>
    <name type="common">Barrel medic</name>
    <name type="synonym">Medicago tribuloides</name>
    <dbReference type="NCBI Taxonomy" id="3880"/>
    <lineage>
        <taxon>Eukaryota</taxon>
        <taxon>Viridiplantae</taxon>
        <taxon>Streptophyta</taxon>
        <taxon>Embryophyta</taxon>
        <taxon>Tracheophyta</taxon>
        <taxon>Spermatophyta</taxon>
        <taxon>Magnoliopsida</taxon>
        <taxon>eudicotyledons</taxon>
        <taxon>Gunneridae</taxon>
        <taxon>Pentapetalae</taxon>
        <taxon>rosids</taxon>
        <taxon>fabids</taxon>
        <taxon>Fabales</taxon>
        <taxon>Fabaceae</taxon>
        <taxon>Papilionoideae</taxon>
        <taxon>50 kb inversion clade</taxon>
        <taxon>NPAAA clade</taxon>
        <taxon>Hologalegina</taxon>
        <taxon>IRL clade</taxon>
        <taxon>Trifolieae</taxon>
        <taxon>Medicago</taxon>
    </lineage>
</organism>